<dbReference type="Proteomes" id="UP001612415">
    <property type="component" value="Unassembled WGS sequence"/>
</dbReference>
<dbReference type="Gene3D" id="3.40.190.10">
    <property type="entry name" value="Periplasmic binding protein-like II"/>
    <property type="match status" value="1"/>
</dbReference>
<feature type="compositionally biased region" description="Gly residues" evidence="1">
    <location>
        <begin position="47"/>
        <end position="59"/>
    </location>
</feature>
<protein>
    <recommendedName>
        <fullName evidence="4">ABC transporter substrate-binding protein</fullName>
    </recommendedName>
</protein>
<keyword evidence="3" id="KW-1185">Reference proteome</keyword>
<feature type="region of interest" description="Disordered" evidence="1">
    <location>
        <begin position="1"/>
        <end position="66"/>
    </location>
</feature>
<comment type="caution">
    <text evidence="2">The sequence shown here is derived from an EMBL/GenBank/DDBJ whole genome shotgun (WGS) entry which is preliminary data.</text>
</comment>
<feature type="compositionally biased region" description="Basic residues" evidence="1">
    <location>
        <begin position="1"/>
        <end position="32"/>
    </location>
</feature>
<gene>
    <name evidence="2" type="ORF">ACIA8P_13095</name>
</gene>
<accession>A0ABW7XZR0</accession>
<dbReference type="SUPFAM" id="SSF53850">
    <property type="entry name" value="Periplasmic binding protein-like II"/>
    <property type="match status" value="1"/>
</dbReference>
<evidence type="ECO:0000313" key="3">
    <source>
        <dbReference type="Proteomes" id="UP001612415"/>
    </source>
</evidence>
<evidence type="ECO:0000313" key="2">
    <source>
        <dbReference type="EMBL" id="MFI5675593.1"/>
    </source>
</evidence>
<organism evidence="2 3">
    <name type="scientific">Streptomyces cellulosae</name>
    <dbReference type="NCBI Taxonomy" id="1968"/>
    <lineage>
        <taxon>Bacteria</taxon>
        <taxon>Bacillati</taxon>
        <taxon>Actinomycetota</taxon>
        <taxon>Actinomycetes</taxon>
        <taxon>Kitasatosporales</taxon>
        <taxon>Streptomycetaceae</taxon>
        <taxon>Streptomyces</taxon>
    </lineage>
</organism>
<evidence type="ECO:0008006" key="4">
    <source>
        <dbReference type="Google" id="ProtNLM"/>
    </source>
</evidence>
<reference evidence="2 3" key="1">
    <citation type="submission" date="2024-10" db="EMBL/GenBank/DDBJ databases">
        <title>The Natural Products Discovery Center: Release of the First 8490 Sequenced Strains for Exploring Actinobacteria Biosynthetic Diversity.</title>
        <authorList>
            <person name="Kalkreuter E."/>
            <person name="Kautsar S.A."/>
            <person name="Yang D."/>
            <person name="Bader C.D."/>
            <person name="Teijaro C.N."/>
            <person name="Fluegel L."/>
            <person name="Davis C.M."/>
            <person name="Simpson J.R."/>
            <person name="Lauterbach L."/>
            <person name="Steele A.D."/>
            <person name="Gui C."/>
            <person name="Meng S."/>
            <person name="Li G."/>
            <person name="Viehrig K."/>
            <person name="Ye F."/>
            <person name="Su P."/>
            <person name="Kiefer A.F."/>
            <person name="Nichols A."/>
            <person name="Cepeda A.J."/>
            <person name="Yan W."/>
            <person name="Fan B."/>
            <person name="Jiang Y."/>
            <person name="Adhikari A."/>
            <person name="Zheng C.-J."/>
            <person name="Schuster L."/>
            <person name="Cowan T.M."/>
            <person name="Smanski M.J."/>
            <person name="Chevrette M.G."/>
            <person name="De Carvalho L.P.S."/>
            <person name="Shen B."/>
        </authorList>
    </citation>
    <scope>NUCLEOTIDE SEQUENCE [LARGE SCALE GENOMIC DNA]</scope>
    <source>
        <strain evidence="2 3">NPDC051599</strain>
    </source>
</reference>
<dbReference type="EMBL" id="JBITDC010000004">
    <property type="protein sequence ID" value="MFI5675593.1"/>
    <property type="molecule type" value="Genomic_DNA"/>
</dbReference>
<evidence type="ECO:0000256" key="1">
    <source>
        <dbReference type="SAM" id="MobiDB-lite"/>
    </source>
</evidence>
<proteinExistence type="predicted"/>
<feature type="region of interest" description="Disordered" evidence="1">
    <location>
        <begin position="163"/>
        <end position="184"/>
    </location>
</feature>
<dbReference type="RefSeq" id="WP_398656374.1">
    <property type="nucleotide sequence ID" value="NZ_JBITDC010000004.1"/>
</dbReference>
<sequence length="184" mass="18966">MTTPTKTRRNRTTGTGRRARRKGRPAAGHRARPALAAAAAPVLSGCGATGGGAGGGSGDGKGELPVWVDNTRMPAAQQYKKAHTDPKMRIVTIPPDADYVPTKIPLANRTENGRPDVAFLADPAAAANALRSGFGAVRYEADWQSSFDDTLGKAVDSGGNLLDAPGSWQNKPEAAVEAGGYTAG</sequence>
<name>A0ABW7XZR0_STRCE</name>